<evidence type="ECO:0000256" key="1">
    <source>
        <dbReference type="SAM" id="MobiDB-lite"/>
    </source>
</evidence>
<reference evidence="2" key="2">
    <citation type="submission" date="2020-09" db="EMBL/GenBank/DDBJ databases">
        <authorList>
            <person name="Sun Q."/>
            <person name="Zhou Y."/>
        </authorList>
    </citation>
    <scope>NUCLEOTIDE SEQUENCE</scope>
    <source>
        <strain evidence="2">CGMCC 4.7272</strain>
    </source>
</reference>
<dbReference type="EMBL" id="BMMU01000011">
    <property type="protein sequence ID" value="GGJ36771.1"/>
    <property type="molecule type" value="Genomic_DNA"/>
</dbReference>
<evidence type="ECO:0000313" key="2">
    <source>
        <dbReference type="EMBL" id="GGJ36771.1"/>
    </source>
</evidence>
<reference evidence="2" key="1">
    <citation type="journal article" date="2014" name="Int. J. Syst. Evol. Microbiol.">
        <title>Complete genome sequence of Corynebacterium casei LMG S-19264T (=DSM 44701T), isolated from a smear-ripened cheese.</title>
        <authorList>
            <consortium name="US DOE Joint Genome Institute (JGI-PGF)"/>
            <person name="Walter F."/>
            <person name="Albersmeier A."/>
            <person name="Kalinowski J."/>
            <person name="Ruckert C."/>
        </authorList>
    </citation>
    <scope>NUCLEOTIDE SEQUENCE</scope>
    <source>
        <strain evidence="2">CGMCC 4.7272</strain>
    </source>
</reference>
<comment type="caution">
    <text evidence="2">The sequence shown here is derived from an EMBL/GenBank/DDBJ whole genome shotgun (WGS) entry which is preliminary data.</text>
</comment>
<gene>
    <name evidence="2" type="ORF">GCM10012282_36900</name>
</gene>
<accession>A0A917L237</accession>
<evidence type="ECO:0000313" key="3">
    <source>
        <dbReference type="Proteomes" id="UP000625682"/>
    </source>
</evidence>
<name>A0A917L237_9ACTN</name>
<keyword evidence="3" id="KW-1185">Reference proteome</keyword>
<protein>
    <submittedName>
        <fullName evidence="2">Uncharacterized protein</fullName>
    </submittedName>
</protein>
<dbReference type="Proteomes" id="UP000625682">
    <property type="component" value="Unassembled WGS sequence"/>
</dbReference>
<proteinExistence type="predicted"/>
<dbReference type="AlphaFoldDB" id="A0A917L237"/>
<feature type="region of interest" description="Disordered" evidence="1">
    <location>
        <begin position="1"/>
        <end position="56"/>
    </location>
</feature>
<feature type="compositionally biased region" description="Polar residues" evidence="1">
    <location>
        <begin position="22"/>
        <end position="32"/>
    </location>
</feature>
<sequence>MATFGEASPKAVLESINEPTFRGTSDNENGSRNAAGRGMSRQGVVSRPWTRGGRVPGGIPFTRSHCSASAAIHLTALPGLAARVNDLRKATHWFAVMKGAQAPLAVQGSAAS</sequence>
<organism evidence="2 3">
    <name type="scientific">Streptomyces lacrimifluminis</name>
    <dbReference type="NCBI Taxonomy" id="1500077"/>
    <lineage>
        <taxon>Bacteria</taxon>
        <taxon>Bacillati</taxon>
        <taxon>Actinomycetota</taxon>
        <taxon>Actinomycetes</taxon>
        <taxon>Kitasatosporales</taxon>
        <taxon>Streptomycetaceae</taxon>
        <taxon>Streptomyces</taxon>
    </lineage>
</organism>